<gene>
    <name evidence="8" type="ORF">LTRI10_LOCUS27889</name>
</gene>
<proteinExistence type="inferred from homology"/>
<dbReference type="Gene3D" id="3.50.50.60">
    <property type="entry name" value="FAD/NAD(P)-binding domain"/>
    <property type="match status" value="1"/>
</dbReference>
<evidence type="ECO:0000256" key="5">
    <source>
        <dbReference type="PIRSR" id="PIRSR601613-1"/>
    </source>
</evidence>
<dbReference type="EMBL" id="OZ034818">
    <property type="protein sequence ID" value="CAL1386873.1"/>
    <property type="molecule type" value="Genomic_DNA"/>
</dbReference>
<dbReference type="PANTHER" id="PTHR10742:SF313">
    <property type="entry name" value="AMINE OXIDASE"/>
    <property type="match status" value="1"/>
</dbReference>
<dbReference type="GO" id="GO:0046592">
    <property type="term" value="F:polyamine oxidase activity"/>
    <property type="evidence" value="ECO:0007669"/>
    <property type="project" value="UniProtKB-ARBA"/>
</dbReference>
<dbReference type="Proteomes" id="UP001497516">
    <property type="component" value="Chromosome 5"/>
</dbReference>
<dbReference type="PRINTS" id="PR00757">
    <property type="entry name" value="AMINEOXDASEF"/>
</dbReference>
<dbReference type="GO" id="GO:0006598">
    <property type="term" value="P:polyamine catabolic process"/>
    <property type="evidence" value="ECO:0007669"/>
    <property type="project" value="TreeGrafter"/>
</dbReference>
<evidence type="ECO:0000256" key="2">
    <source>
        <dbReference type="ARBA" id="ARBA00004723"/>
    </source>
</evidence>
<evidence type="ECO:0000256" key="3">
    <source>
        <dbReference type="ARBA" id="ARBA00005995"/>
    </source>
</evidence>
<dbReference type="InterPro" id="IPR050281">
    <property type="entry name" value="Flavin_monoamine_oxidase"/>
</dbReference>
<evidence type="ECO:0000313" key="8">
    <source>
        <dbReference type="EMBL" id="CAL1386873.1"/>
    </source>
</evidence>
<reference evidence="8 9" key="1">
    <citation type="submission" date="2024-04" db="EMBL/GenBank/DDBJ databases">
        <authorList>
            <person name="Fracassetti M."/>
        </authorList>
    </citation>
    <scope>NUCLEOTIDE SEQUENCE [LARGE SCALE GENOMIC DNA]</scope>
</reference>
<dbReference type="InterPro" id="IPR001613">
    <property type="entry name" value="Flavin_amine_oxidase"/>
</dbReference>
<organism evidence="8 9">
    <name type="scientific">Linum trigynum</name>
    <dbReference type="NCBI Taxonomy" id="586398"/>
    <lineage>
        <taxon>Eukaryota</taxon>
        <taxon>Viridiplantae</taxon>
        <taxon>Streptophyta</taxon>
        <taxon>Embryophyta</taxon>
        <taxon>Tracheophyta</taxon>
        <taxon>Spermatophyta</taxon>
        <taxon>Magnoliopsida</taxon>
        <taxon>eudicotyledons</taxon>
        <taxon>Gunneridae</taxon>
        <taxon>Pentapetalae</taxon>
        <taxon>rosids</taxon>
        <taxon>fabids</taxon>
        <taxon>Malpighiales</taxon>
        <taxon>Linaceae</taxon>
        <taxon>Linum</taxon>
    </lineage>
</organism>
<dbReference type="AlphaFoldDB" id="A0AAV2EMR2"/>
<keyword evidence="6" id="KW-0732">Signal</keyword>
<dbReference type="SUPFAM" id="SSF51905">
    <property type="entry name" value="FAD/NAD(P)-binding domain"/>
    <property type="match status" value="1"/>
</dbReference>
<feature type="binding site" evidence="5">
    <location>
        <position position="287"/>
    </location>
    <ligand>
        <name>FAD</name>
        <dbReference type="ChEBI" id="CHEBI:57692"/>
    </ligand>
</feature>
<comment type="cofactor">
    <cofactor evidence="1">
        <name>FAD</name>
        <dbReference type="ChEBI" id="CHEBI:57692"/>
    </cofactor>
</comment>
<feature type="domain" description="Amine oxidase" evidence="7">
    <location>
        <begin position="36"/>
        <end position="505"/>
    </location>
</feature>
<keyword evidence="4" id="KW-0560">Oxidoreductase</keyword>
<evidence type="ECO:0000313" key="9">
    <source>
        <dbReference type="Proteomes" id="UP001497516"/>
    </source>
</evidence>
<evidence type="ECO:0000256" key="4">
    <source>
        <dbReference type="ARBA" id="ARBA00023002"/>
    </source>
</evidence>
<feature type="signal peptide" evidence="6">
    <location>
        <begin position="1"/>
        <end position="26"/>
    </location>
</feature>
<sequence length="528" mass="59141">MKIIQQAMAALVFALLLIALPRPSTASSVIVIGAGMSGIFAAKTLYEAGVTDIVILEGSSRIGGRMMKAELGGYTVETGANWYNTGGPLQNVVASLANKTKLRSSRNDNLNMSANTYGQEGSLYPKQLVEQVQKVSSDKESFYERYSAVLSSISKAEGVDIDVSVWKRRGCLESKQTCLDLVILLDSHVDYRVIMSCLPPLFFGGDSVPSSSLEMVIDYFNNDYEDGDPPMVSSLKHTYPRREAMDHGDVTNFVCDPRGFEVLVQDLACQFVNRSSKHSKLLLDKVVKEIFYTTNRGVRVETEDGSAYQAKYAVVSVSLGVLQSNLIRFAPTLPRWKTDAISRFDMAVYTKIFLKFPYRFWPAGPGTGYFFYAHARRGYYPVWQHLENEYPGSNILFATVTGDESRRIERLPDEDVQKEAMDVLRKIYGNGIPEPERILVPRWAMDRLYKGSYSNWPNGYTKAKHDQLRAQVGSVYFTGEHTSSKYFGYLTGAYLGGIDTAKDLIKSIKAERGMTLSRKSIVDIRFEK</sequence>
<dbReference type="SUPFAM" id="SSF54373">
    <property type="entry name" value="FAD-linked reductases, C-terminal domain"/>
    <property type="match status" value="1"/>
</dbReference>
<feature type="chain" id="PRO_5043954289" description="Amine oxidase domain-containing protein" evidence="6">
    <location>
        <begin position="27"/>
        <end position="528"/>
    </location>
</feature>
<evidence type="ECO:0000256" key="6">
    <source>
        <dbReference type="SAM" id="SignalP"/>
    </source>
</evidence>
<dbReference type="Pfam" id="PF01593">
    <property type="entry name" value="Amino_oxidase"/>
    <property type="match status" value="1"/>
</dbReference>
<evidence type="ECO:0000256" key="1">
    <source>
        <dbReference type="ARBA" id="ARBA00001974"/>
    </source>
</evidence>
<dbReference type="PANTHER" id="PTHR10742">
    <property type="entry name" value="FLAVIN MONOAMINE OXIDASE"/>
    <property type="match status" value="1"/>
</dbReference>
<protein>
    <recommendedName>
        <fullName evidence="7">Amine oxidase domain-containing protein</fullName>
    </recommendedName>
</protein>
<keyword evidence="9" id="KW-1185">Reference proteome</keyword>
<comment type="pathway">
    <text evidence="2">Amine and polyamine degradation; spermine degradation.</text>
</comment>
<evidence type="ECO:0000259" key="7">
    <source>
        <dbReference type="Pfam" id="PF01593"/>
    </source>
</evidence>
<accession>A0AAV2EMR2</accession>
<dbReference type="InterPro" id="IPR002937">
    <property type="entry name" value="Amino_oxidase"/>
</dbReference>
<name>A0AAV2EMR2_9ROSI</name>
<dbReference type="InterPro" id="IPR036188">
    <property type="entry name" value="FAD/NAD-bd_sf"/>
</dbReference>
<feature type="binding site" evidence="5">
    <location>
        <position position="37"/>
    </location>
    <ligand>
        <name>FAD</name>
        <dbReference type="ChEBI" id="CHEBI:57692"/>
    </ligand>
</feature>
<comment type="similarity">
    <text evidence="3">Belongs to the flavin monoamine oxidase family.</text>
</comment>
<dbReference type="Gene3D" id="3.90.660.10">
    <property type="match status" value="1"/>
</dbReference>